<dbReference type="SUPFAM" id="SSF56349">
    <property type="entry name" value="DNA breaking-rejoining enzymes"/>
    <property type="match status" value="1"/>
</dbReference>
<comment type="function">
    <text evidence="9">Releases the supercoiling and torsional tension of DNA introduced during the DNA replication and transcription by transiently cleaving and rejoining one strand of the DNA duplex. Introduces a single-strand break via transesterification at the specific target site 5'-[CT]CCTTp site in duplex DNA. The scissile phosphodiester is attacked by the catalytic tyrosine of the enzyme, resulting in the formation of a DNA-(3'-phosphotyrosyl)-enzyme intermediate and the expulsion of a 5'-OH DNA strand. The free DNA strand then undergoes passage around the unbroken strand thus removing DNA supercoils. Finally, in the religation step, the DNA 5'-OH attacks the covalent intermediate to expel the active-site tyrosine and restore the DNA phosphodiester backbone.</text>
</comment>
<dbReference type="EC" id="5.6.2.1" evidence="9"/>
<proteinExistence type="inferred from homology"/>
<dbReference type="GO" id="GO:0006260">
    <property type="term" value="P:DNA replication"/>
    <property type="evidence" value="ECO:0007669"/>
    <property type="project" value="TreeGrafter"/>
</dbReference>
<dbReference type="Pfam" id="PF01028">
    <property type="entry name" value="Topoisom_I"/>
    <property type="match status" value="1"/>
</dbReference>
<dbReference type="InterPro" id="IPR013030">
    <property type="entry name" value="DNA_topo_DNA_db_N_dom2"/>
</dbReference>
<dbReference type="AlphaFoldDB" id="G0TU03"/>
<comment type="catalytic activity">
    <reaction evidence="1 9">
        <text>ATP-independent breakage of single-stranded DNA, followed by passage and rejoining.</text>
        <dbReference type="EC" id="5.6.2.1"/>
    </reaction>
</comment>
<evidence type="ECO:0000256" key="1">
    <source>
        <dbReference type="ARBA" id="ARBA00000213"/>
    </source>
</evidence>
<feature type="compositionally biased region" description="Basic residues" evidence="10">
    <location>
        <begin position="557"/>
        <end position="589"/>
    </location>
</feature>
<reference evidence="12" key="1">
    <citation type="journal article" date="2012" name="Proc. Natl. Acad. Sci. U.S.A.">
        <title>Antigenic diversity is generated by distinct evolutionary mechanisms in African trypanosome species.</title>
        <authorList>
            <person name="Jackson A.P."/>
            <person name="Berry A."/>
            <person name="Aslett M."/>
            <person name="Allison H.C."/>
            <person name="Burton P."/>
            <person name="Vavrova-Anderson J."/>
            <person name="Brown R."/>
            <person name="Browne H."/>
            <person name="Corton N."/>
            <person name="Hauser H."/>
            <person name="Gamble J."/>
            <person name="Gilderthorp R."/>
            <person name="Marcello L."/>
            <person name="McQuillan J."/>
            <person name="Otto T.D."/>
            <person name="Quail M.A."/>
            <person name="Sanders M.J."/>
            <person name="van Tonder A."/>
            <person name="Ginger M.L."/>
            <person name="Field M.C."/>
            <person name="Barry J.D."/>
            <person name="Hertz-Fowler C."/>
            <person name="Berriman M."/>
        </authorList>
    </citation>
    <scope>NUCLEOTIDE SEQUENCE</scope>
    <source>
        <strain evidence="12">Y486</strain>
    </source>
</reference>
<accession>G0TU03</accession>
<sequence length="610" mass="71316">MSSVKRIKEEIKKETKPDVKVEDEDSSCEEEEELNWWEQENIHFTTKGERRWETLSHNGVMFPPEYEPHGISIFYEGQKFDMTPEEEEVATMFAVLREQDYYRNEIFRRNFFASWREILDKRKHPIRRLELCDFTPIYEWHLREREKKLNRTKEEKKEQRLATEKEAEPYKFCLWDGRREQVANFRVEPPGLFRGRGQHPMMGRLKKRVTPEDITINIDENSPIPEPPRGHKWKEVLHDHNVTWLAMWRDSILGNMKYVMLAPSSTIKGQSDMLKFEKARELKRHVDNIRKSYTGDFYSSNLMVAQRAVAMYFIDKLALRVGNEKGADEADTVGCCSLRVEHIELKPGNVVKFDFLGKDSIRYENEAVVETKVYELLQRFTARKRPSDDIFDMITPSSLNDHLKSFMNGLSAKVFRTYNASYTLDRWFQEKPVDPNASLADKLAYFNKANTEVAILCNHQRTIPKSHYTTMHVMKSKSDYTRSILNALKRARDVSKKSLDEAATGFFKEVDRMQYEWLDLYGTDEQKKEYDTIVQSRSQQPKKSSKSGKSSVNSTSKKSKGKKKSKKKSKKGGAKKSAKAAKRAAKKKAVQSDSDDEALIIDIMKKVKKR</sequence>
<dbReference type="InterPro" id="IPR013500">
    <property type="entry name" value="TopoI_cat_euk"/>
</dbReference>
<keyword evidence="7" id="KW-0539">Nucleus</keyword>
<protein>
    <recommendedName>
        <fullName evidence="9">DNA topoisomerase I</fullName>
        <ecNumber evidence="9">5.6.2.1</ecNumber>
    </recommendedName>
    <alternativeName>
        <fullName evidence="9">DNA topoisomerase 1</fullName>
    </alternativeName>
</protein>
<feature type="compositionally biased region" description="Low complexity" evidence="10">
    <location>
        <begin position="547"/>
        <end position="556"/>
    </location>
</feature>
<dbReference type="GO" id="GO:0006265">
    <property type="term" value="P:DNA topological change"/>
    <property type="evidence" value="ECO:0007669"/>
    <property type="project" value="UniProtKB-UniRule"/>
</dbReference>
<dbReference type="InterPro" id="IPR008336">
    <property type="entry name" value="TopoI_DNA-bd_euk"/>
</dbReference>
<evidence type="ECO:0000256" key="8">
    <source>
        <dbReference type="PROSITE-ProRule" id="PRU01382"/>
    </source>
</evidence>
<dbReference type="PROSITE" id="PS52038">
    <property type="entry name" value="TOPO_IB_2"/>
    <property type="match status" value="1"/>
</dbReference>
<dbReference type="FunFam" id="1.10.10.41:FF:000001">
    <property type="entry name" value="DNA topoisomerase I"/>
    <property type="match status" value="1"/>
</dbReference>
<dbReference type="GO" id="GO:0003917">
    <property type="term" value="F:DNA topoisomerase type I (single strand cut, ATP-independent) activity"/>
    <property type="evidence" value="ECO:0007669"/>
    <property type="project" value="UniProtKB-UniRule"/>
</dbReference>
<dbReference type="InterPro" id="IPR036202">
    <property type="entry name" value="TopoI_DNA-bd_euk_N_sf"/>
</dbReference>
<dbReference type="CDD" id="cd03489">
    <property type="entry name" value="Topoisomer_IB_N_LdtopoI_like"/>
    <property type="match status" value="1"/>
</dbReference>
<dbReference type="SMART" id="SM00435">
    <property type="entry name" value="TOPEUc"/>
    <property type="match status" value="1"/>
</dbReference>
<dbReference type="Pfam" id="PF02919">
    <property type="entry name" value="Topoisom_I_N"/>
    <property type="match status" value="1"/>
</dbReference>
<comment type="caution">
    <text evidence="8">Lacks conserved residue(s) required for the propagation of feature annotation.</text>
</comment>
<gene>
    <name evidence="12" type="ORF">TVY486_0401010</name>
</gene>
<dbReference type="Gene3D" id="1.10.10.41">
    <property type="entry name" value="Yeast DNA topoisomerase - domain 1"/>
    <property type="match status" value="1"/>
</dbReference>
<dbReference type="VEuPathDB" id="TriTrypDB:TvY486_0401010"/>
<dbReference type="OMA" id="NWWEQEN"/>
<dbReference type="FunFam" id="2.170.11.10:FF:000001">
    <property type="entry name" value="DNA topoisomerase I"/>
    <property type="match status" value="1"/>
</dbReference>
<dbReference type="InterPro" id="IPR011010">
    <property type="entry name" value="DNA_brk_join_enz"/>
</dbReference>
<evidence type="ECO:0000256" key="7">
    <source>
        <dbReference type="ARBA" id="ARBA00023242"/>
    </source>
</evidence>
<dbReference type="InterPro" id="IPR013499">
    <property type="entry name" value="TopoI_euk"/>
</dbReference>
<feature type="domain" description="DNA topoisomerase I eukaryotic-type" evidence="11">
    <location>
        <begin position="192"/>
        <end position="608"/>
    </location>
</feature>
<evidence type="ECO:0000259" key="11">
    <source>
        <dbReference type="SMART" id="SM00435"/>
    </source>
</evidence>
<dbReference type="GO" id="GO:0007059">
    <property type="term" value="P:chromosome segregation"/>
    <property type="evidence" value="ECO:0007669"/>
    <property type="project" value="TreeGrafter"/>
</dbReference>
<evidence type="ECO:0000256" key="9">
    <source>
        <dbReference type="RuleBase" id="RU365101"/>
    </source>
</evidence>
<dbReference type="GO" id="GO:0005694">
    <property type="term" value="C:chromosome"/>
    <property type="evidence" value="ECO:0007669"/>
    <property type="project" value="InterPro"/>
</dbReference>
<dbReference type="Gene3D" id="3.90.15.10">
    <property type="entry name" value="Topoisomerase I, Chain A, domain 3"/>
    <property type="match status" value="1"/>
</dbReference>
<evidence type="ECO:0000313" key="12">
    <source>
        <dbReference type="EMBL" id="CCC47436.1"/>
    </source>
</evidence>
<dbReference type="GO" id="GO:0005730">
    <property type="term" value="C:nucleolus"/>
    <property type="evidence" value="ECO:0007669"/>
    <property type="project" value="TreeGrafter"/>
</dbReference>
<evidence type="ECO:0000256" key="5">
    <source>
        <dbReference type="ARBA" id="ARBA00023125"/>
    </source>
</evidence>
<name>G0TU03_TRYVY</name>
<dbReference type="FunFam" id="3.90.15.10:FF:000003">
    <property type="entry name" value="DNA topoisomerase I"/>
    <property type="match status" value="1"/>
</dbReference>
<keyword evidence="6 9" id="KW-0413">Isomerase</keyword>
<evidence type="ECO:0000256" key="3">
    <source>
        <dbReference type="ARBA" id="ARBA00006645"/>
    </source>
</evidence>
<dbReference type="SUPFAM" id="SSF56741">
    <property type="entry name" value="Eukaryotic DNA topoisomerase I, N-terminal DNA-binding fragment"/>
    <property type="match status" value="1"/>
</dbReference>
<dbReference type="CDD" id="cd00659">
    <property type="entry name" value="Topo_IB_C"/>
    <property type="match status" value="1"/>
</dbReference>
<dbReference type="InterPro" id="IPR051062">
    <property type="entry name" value="Topoisomerase_IB"/>
</dbReference>
<dbReference type="PANTHER" id="PTHR10290:SF3">
    <property type="entry name" value="DNA TOPOISOMERASE 1"/>
    <property type="match status" value="1"/>
</dbReference>
<feature type="region of interest" description="Disordered" evidence="10">
    <location>
        <begin position="531"/>
        <end position="594"/>
    </location>
</feature>
<evidence type="ECO:0000256" key="6">
    <source>
        <dbReference type="ARBA" id="ARBA00023235"/>
    </source>
</evidence>
<evidence type="ECO:0000256" key="4">
    <source>
        <dbReference type="ARBA" id="ARBA00023029"/>
    </source>
</evidence>
<comment type="subcellular location">
    <subcellularLocation>
        <location evidence="2">Nucleus</location>
    </subcellularLocation>
</comment>
<keyword evidence="4 9" id="KW-0799">Topoisomerase</keyword>
<dbReference type="GO" id="GO:0003677">
    <property type="term" value="F:DNA binding"/>
    <property type="evidence" value="ECO:0007669"/>
    <property type="project" value="UniProtKB-UniRule"/>
</dbReference>
<evidence type="ECO:0000256" key="2">
    <source>
        <dbReference type="ARBA" id="ARBA00004123"/>
    </source>
</evidence>
<dbReference type="PRINTS" id="PR00416">
    <property type="entry name" value="EUTPISMRASEI"/>
</dbReference>
<keyword evidence="5 8" id="KW-0238">DNA-binding</keyword>
<dbReference type="PANTHER" id="PTHR10290">
    <property type="entry name" value="DNA TOPOISOMERASE I"/>
    <property type="match status" value="1"/>
</dbReference>
<dbReference type="InterPro" id="IPR013034">
    <property type="entry name" value="DNA_topo_DNA_db_N_dom1"/>
</dbReference>
<dbReference type="InterPro" id="IPR014711">
    <property type="entry name" value="TopoI_cat_a-hlx-sub_euk"/>
</dbReference>
<organism evidence="12">
    <name type="scientific">Trypanosoma vivax (strain Y486)</name>
    <dbReference type="NCBI Taxonomy" id="1055687"/>
    <lineage>
        <taxon>Eukaryota</taxon>
        <taxon>Discoba</taxon>
        <taxon>Euglenozoa</taxon>
        <taxon>Kinetoplastea</taxon>
        <taxon>Metakinetoplastina</taxon>
        <taxon>Trypanosomatida</taxon>
        <taxon>Trypanosomatidae</taxon>
        <taxon>Trypanosoma</taxon>
        <taxon>Duttonella</taxon>
    </lineage>
</organism>
<dbReference type="EMBL" id="HE573020">
    <property type="protein sequence ID" value="CCC47436.1"/>
    <property type="molecule type" value="Genomic_DNA"/>
</dbReference>
<dbReference type="InterPro" id="IPR001631">
    <property type="entry name" value="TopoI"/>
</dbReference>
<dbReference type="Gene3D" id="2.170.11.10">
    <property type="entry name" value="DNA Topoisomerase I, domain 2"/>
    <property type="match status" value="1"/>
</dbReference>
<comment type="similarity">
    <text evidence="3 9">Belongs to the type IB topoisomerase family.</text>
</comment>
<evidence type="ECO:0000256" key="10">
    <source>
        <dbReference type="SAM" id="MobiDB-lite"/>
    </source>
</evidence>